<dbReference type="Proteomes" id="UP000242699">
    <property type="component" value="Unassembled WGS sequence"/>
</dbReference>
<protein>
    <submittedName>
        <fullName evidence="2">Uncharacterized protein</fullName>
    </submittedName>
</protein>
<feature type="compositionally biased region" description="Polar residues" evidence="1">
    <location>
        <begin position="13"/>
        <end position="22"/>
    </location>
</feature>
<accession>A0A2T2X0L3</accession>
<evidence type="ECO:0000313" key="3">
    <source>
        <dbReference type="Proteomes" id="UP000242699"/>
    </source>
</evidence>
<sequence length="82" mass="8979">MTFSKGWPETDDLTINPSDSTGQKNWLKRYGGFHEEFEEKPCGWLVGLGSMKIPPTPWVVGLIEGPCKRLSAICARKIGGAG</sequence>
<reference evidence="2 3" key="1">
    <citation type="journal article" date="2014" name="BMC Genomics">
        <title>Comparison of environmental and isolate Sulfobacillus genomes reveals diverse carbon, sulfur, nitrogen, and hydrogen metabolisms.</title>
        <authorList>
            <person name="Justice N.B."/>
            <person name="Norman A."/>
            <person name="Brown C.T."/>
            <person name="Singh A."/>
            <person name="Thomas B.C."/>
            <person name="Banfield J.F."/>
        </authorList>
    </citation>
    <scope>NUCLEOTIDE SEQUENCE [LARGE SCALE GENOMIC DNA]</scope>
    <source>
        <strain evidence="2">AMDSBA1</strain>
    </source>
</reference>
<organism evidence="2 3">
    <name type="scientific">Sulfobacillus benefaciens</name>
    <dbReference type="NCBI Taxonomy" id="453960"/>
    <lineage>
        <taxon>Bacteria</taxon>
        <taxon>Bacillati</taxon>
        <taxon>Bacillota</taxon>
        <taxon>Clostridia</taxon>
        <taxon>Eubacteriales</taxon>
        <taxon>Clostridiales Family XVII. Incertae Sedis</taxon>
        <taxon>Sulfobacillus</taxon>
    </lineage>
</organism>
<dbReference type="EMBL" id="PXYT01000022">
    <property type="protein sequence ID" value="PSR28029.1"/>
    <property type="molecule type" value="Genomic_DNA"/>
</dbReference>
<evidence type="ECO:0000313" key="2">
    <source>
        <dbReference type="EMBL" id="PSR28029.1"/>
    </source>
</evidence>
<proteinExistence type="predicted"/>
<dbReference type="AlphaFoldDB" id="A0A2T2X0L3"/>
<evidence type="ECO:0000256" key="1">
    <source>
        <dbReference type="SAM" id="MobiDB-lite"/>
    </source>
</evidence>
<comment type="caution">
    <text evidence="2">The sequence shown here is derived from an EMBL/GenBank/DDBJ whole genome shotgun (WGS) entry which is preliminary data.</text>
</comment>
<feature type="region of interest" description="Disordered" evidence="1">
    <location>
        <begin position="1"/>
        <end position="22"/>
    </location>
</feature>
<name>A0A2T2X0L3_9FIRM</name>
<gene>
    <name evidence="2" type="ORF">C7B43_10755</name>
</gene>